<accession>A0A652YQS9</accession>
<reference evidence="1" key="1">
    <citation type="submission" date="2019-07" db="EMBL/GenBank/DDBJ databases">
        <title>Genomic Encyclopedia of Type Strains, Phase IV (KMG-IV): sequencing the most valuable type-strain genomes for metagenomic binning, comparative biology and taxonomic classification.</title>
        <authorList>
            <person name="Goeker M."/>
        </authorList>
    </citation>
    <scope>NUCLEOTIDE SEQUENCE</scope>
    <source>
        <strain evidence="1">DSM 44596</strain>
    </source>
</reference>
<protein>
    <submittedName>
        <fullName evidence="1">Uncharacterized protein</fullName>
    </submittedName>
</protein>
<comment type="caution">
    <text evidence="1">The sequence shown here is derived from an EMBL/GenBank/DDBJ whole genome shotgun (WGS) entry which is preliminary data.</text>
</comment>
<evidence type="ECO:0000313" key="1">
    <source>
        <dbReference type="EMBL" id="TYQ04871.1"/>
    </source>
</evidence>
<dbReference type="EMBL" id="VNIQ01000003">
    <property type="protein sequence ID" value="TYQ04871.1"/>
    <property type="molecule type" value="Genomic_DNA"/>
</dbReference>
<proteinExistence type="predicted"/>
<sequence length="170" mass="16922">MLIQRRSAVRRVVGTVAVAAAALGVGVLINPAVASAATTAPEVSYSVDGNDLTLTVRNTNTTITSWCQVFVLNAADAAAVAQEPGKLLDPNVVVYPDVSDPPTLFGVGVGSTVTKTAPDLPDGTYAVVGGCVDFRDGSGLTPTVGTPAVVIIGGPLGGINTGSLTGLFGS</sequence>
<gene>
    <name evidence="1" type="ORF">FNL38_103222</name>
</gene>
<organism evidence="1">
    <name type="scientific">Nocardia globerula</name>
    <dbReference type="NCBI Taxonomy" id="1818"/>
    <lineage>
        <taxon>Bacteria</taxon>
        <taxon>Bacillati</taxon>
        <taxon>Actinomycetota</taxon>
        <taxon>Actinomycetes</taxon>
        <taxon>Mycobacteriales</taxon>
        <taxon>Nocardiaceae</taxon>
        <taxon>Nocardia</taxon>
    </lineage>
</organism>
<name>A0A652YQS9_NOCGL</name>
<dbReference type="AlphaFoldDB" id="A0A652YQS9"/>